<dbReference type="Gene3D" id="1.10.10.2910">
    <property type="match status" value="1"/>
</dbReference>
<evidence type="ECO:0000313" key="2">
    <source>
        <dbReference type="EMBL" id="CAH0417951.1"/>
    </source>
</evidence>
<dbReference type="PANTHER" id="PTHR43236:SF2">
    <property type="entry name" value="BLL0069 PROTEIN"/>
    <property type="match status" value="1"/>
</dbReference>
<dbReference type="PANTHER" id="PTHR43236">
    <property type="entry name" value="ANTITOXIN HIGA1"/>
    <property type="match status" value="1"/>
</dbReference>
<comment type="caution">
    <text evidence="2">The sequence shown here is derived from an EMBL/GenBank/DDBJ whole genome shotgun (WGS) entry which is preliminary data.</text>
</comment>
<dbReference type="Proteomes" id="UP000789719">
    <property type="component" value="Unassembled WGS sequence"/>
</dbReference>
<evidence type="ECO:0000313" key="3">
    <source>
        <dbReference type="Proteomes" id="UP000789719"/>
    </source>
</evidence>
<reference evidence="2 3" key="1">
    <citation type="submission" date="2021-11" db="EMBL/GenBank/DDBJ databases">
        <authorList>
            <person name="Depoorter E."/>
        </authorList>
    </citation>
    <scope>NUCLEOTIDE SEQUENCE [LARGE SCALE GENOMIC DNA]</scope>
    <source>
        <strain evidence="2 3">LMG 24286</strain>
    </source>
</reference>
<keyword evidence="3" id="KW-1185">Reference proteome</keyword>
<proteinExistence type="predicted"/>
<dbReference type="Pfam" id="PF06114">
    <property type="entry name" value="Peptidase_M78"/>
    <property type="match status" value="1"/>
</dbReference>
<accession>A0ABM8Z918</accession>
<dbReference type="RefSeq" id="WP_230098060.1">
    <property type="nucleotide sequence ID" value="NZ_CAKKNT010000003.1"/>
</dbReference>
<organism evidence="2 3">
    <name type="scientific">Periweissella ghanensis</name>
    <dbReference type="NCBI Taxonomy" id="467997"/>
    <lineage>
        <taxon>Bacteria</taxon>
        <taxon>Bacillati</taxon>
        <taxon>Bacillota</taxon>
        <taxon>Bacilli</taxon>
        <taxon>Lactobacillales</taxon>
        <taxon>Lactobacillaceae</taxon>
        <taxon>Periweissella</taxon>
    </lineage>
</organism>
<dbReference type="InterPro" id="IPR052345">
    <property type="entry name" value="Rad_response_metalloprotease"/>
</dbReference>
<dbReference type="InterPro" id="IPR010359">
    <property type="entry name" value="IrrE_HExxH"/>
</dbReference>
<sequence>MANTIKINPQVLAHYIEKSNITIAELEAKIQPLHAVLQGDKDLTFTQITDLAKRVRIPMGLLLLKEPIDLIPETANFRTADPHGIGQMSSELRDTILDLESKQEFLREQIEEELAFIGTFTIDTPIKAVLKQARQLLQIDNLAIDGNRSILKNPLNFFRQRISELGVFIFFNGKVGDNTHRLLTTDEFRGLVLSDMKAPIIFINQSDSKNGQLFTLIHEFVHLLLNQNEIFNVIETKDYAFSPLEAYVNQITANLLVPSNELMATQTLDLEILSDRFPASKFTIVRRLLDNQLITKVMYDMQVELLNTEFAHYSSQKLPGGGNYRNNLKFRIDATFVNYVKNAVNSNTLTPTDAMNIIGVGYKGYQTLQGDA</sequence>
<dbReference type="EMBL" id="CAKKNT010000003">
    <property type="protein sequence ID" value="CAH0417951.1"/>
    <property type="molecule type" value="Genomic_DNA"/>
</dbReference>
<name>A0ABM8Z918_9LACO</name>
<protein>
    <recommendedName>
        <fullName evidence="1">IrrE N-terminal-like domain-containing protein</fullName>
    </recommendedName>
</protein>
<gene>
    <name evidence="2" type="ORF">WGH24286_00367</name>
</gene>
<evidence type="ECO:0000259" key="1">
    <source>
        <dbReference type="Pfam" id="PF06114"/>
    </source>
</evidence>
<feature type="domain" description="IrrE N-terminal-like" evidence="1">
    <location>
        <begin position="164"/>
        <end position="288"/>
    </location>
</feature>